<keyword evidence="2" id="KW-0472">Membrane</keyword>
<protein>
    <submittedName>
        <fullName evidence="3">Uncharacterized protein</fullName>
    </submittedName>
</protein>
<organism evidence="3 4">
    <name type="scientific">Acacia crassicarpa</name>
    <name type="common">northern wattle</name>
    <dbReference type="NCBI Taxonomy" id="499986"/>
    <lineage>
        <taxon>Eukaryota</taxon>
        <taxon>Viridiplantae</taxon>
        <taxon>Streptophyta</taxon>
        <taxon>Embryophyta</taxon>
        <taxon>Tracheophyta</taxon>
        <taxon>Spermatophyta</taxon>
        <taxon>Magnoliopsida</taxon>
        <taxon>eudicotyledons</taxon>
        <taxon>Gunneridae</taxon>
        <taxon>Pentapetalae</taxon>
        <taxon>rosids</taxon>
        <taxon>fabids</taxon>
        <taxon>Fabales</taxon>
        <taxon>Fabaceae</taxon>
        <taxon>Caesalpinioideae</taxon>
        <taxon>mimosoid clade</taxon>
        <taxon>Acacieae</taxon>
        <taxon>Acacia</taxon>
    </lineage>
</organism>
<comment type="caution">
    <text evidence="3">The sequence shown here is derived from an EMBL/GenBank/DDBJ whole genome shotgun (WGS) entry which is preliminary data.</text>
</comment>
<dbReference type="EMBL" id="JAWXYG010000004">
    <property type="protein sequence ID" value="KAK4273935.1"/>
    <property type="molecule type" value="Genomic_DNA"/>
</dbReference>
<dbReference type="PRINTS" id="PR01217">
    <property type="entry name" value="PRICHEXTENSN"/>
</dbReference>
<sequence>MASPQPNNFYFPSPPFRPFHPPPPPSHPFSPPPPPQRAPPPPTPRVPPPRRAPPPPTPQVPPPPPRRAPPPPTPRVPPPPPPHVRPPPPPHVRPPPPPAPVPPSPAPHHHTVIVVVFVSLGGLLFLSLLAFALFCFIKRRKKKASQEMGMVHFDEHKKVKEEIVPGPFGQKVVVMTVEDDVHIDAEVKKKEKFGDGLHAESSSTSGNDQINSSGHVQDVGNASSGMEHHHHHELQHKPTSHD</sequence>
<feature type="compositionally biased region" description="Polar residues" evidence="1">
    <location>
        <begin position="1"/>
        <end position="10"/>
    </location>
</feature>
<dbReference type="InterPro" id="IPR044950">
    <property type="entry name" value="TED6/7"/>
</dbReference>
<evidence type="ECO:0000256" key="1">
    <source>
        <dbReference type="SAM" id="MobiDB-lite"/>
    </source>
</evidence>
<keyword evidence="4" id="KW-1185">Reference proteome</keyword>
<accession>A0AAE1KHL0</accession>
<reference evidence="3" key="1">
    <citation type="submission" date="2023-10" db="EMBL/GenBank/DDBJ databases">
        <title>Chromosome-level genome of the transformable northern wattle, Acacia crassicarpa.</title>
        <authorList>
            <person name="Massaro I."/>
            <person name="Sinha N.R."/>
            <person name="Poethig S."/>
            <person name="Leichty A.R."/>
        </authorList>
    </citation>
    <scope>NUCLEOTIDE SEQUENCE</scope>
    <source>
        <strain evidence="3">Acra3RX</strain>
        <tissue evidence="3">Leaf</tissue>
    </source>
</reference>
<keyword evidence="2" id="KW-1133">Transmembrane helix</keyword>
<feature type="compositionally biased region" description="Pro residues" evidence="1">
    <location>
        <begin position="12"/>
        <end position="104"/>
    </location>
</feature>
<dbReference type="AlphaFoldDB" id="A0AAE1KHL0"/>
<evidence type="ECO:0000313" key="3">
    <source>
        <dbReference type="EMBL" id="KAK4273935.1"/>
    </source>
</evidence>
<dbReference type="GO" id="GO:0009834">
    <property type="term" value="P:plant-type secondary cell wall biogenesis"/>
    <property type="evidence" value="ECO:0007669"/>
    <property type="project" value="InterPro"/>
</dbReference>
<proteinExistence type="predicted"/>
<feature type="transmembrane region" description="Helical" evidence="2">
    <location>
        <begin position="112"/>
        <end position="137"/>
    </location>
</feature>
<keyword evidence="2" id="KW-0812">Transmembrane</keyword>
<evidence type="ECO:0000313" key="4">
    <source>
        <dbReference type="Proteomes" id="UP001293593"/>
    </source>
</evidence>
<name>A0AAE1KHL0_9FABA</name>
<feature type="region of interest" description="Disordered" evidence="1">
    <location>
        <begin position="1"/>
        <end position="104"/>
    </location>
</feature>
<feature type="region of interest" description="Disordered" evidence="1">
    <location>
        <begin position="194"/>
        <end position="242"/>
    </location>
</feature>
<dbReference type="PANTHER" id="PTHR35697">
    <property type="entry name" value="OS08G0108300 PROTEIN"/>
    <property type="match status" value="1"/>
</dbReference>
<dbReference type="PANTHER" id="PTHR35697:SF1">
    <property type="entry name" value="PROTEIN TRACHEARY ELEMENT DIFFERENTIATION-RELATED 7"/>
    <property type="match status" value="1"/>
</dbReference>
<gene>
    <name evidence="3" type="ORF">QN277_017234</name>
</gene>
<feature type="compositionally biased region" description="Polar residues" evidence="1">
    <location>
        <begin position="200"/>
        <end position="224"/>
    </location>
</feature>
<evidence type="ECO:0000256" key="2">
    <source>
        <dbReference type="SAM" id="Phobius"/>
    </source>
</evidence>
<dbReference type="Proteomes" id="UP001293593">
    <property type="component" value="Unassembled WGS sequence"/>
</dbReference>